<dbReference type="InterPro" id="IPR010920">
    <property type="entry name" value="LSM_dom_sf"/>
</dbReference>
<dbReference type="RefSeq" id="XP_020050192.1">
    <property type="nucleotide sequence ID" value="XM_020194855.1"/>
</dbReference>
<evidence type="ECO:0000313" key="2">
    <source>
        <dbReference type="EMBL" id="ODV63885.1"/>
    </source>
</evidence>
<dbReference type="Proteomes" id="UP000095038">
    <property type="component" value="Unassembled WGS sequence"/>
</dbReference>
<dbReference type="CDD" id="cd06168">
    <property type="entry name" value="LSMD1"/>
    <property type="match status" value="1"/>
</dbReference>
<dbReference type="InterPro" id="IPR001163">
    <property type="entry name" value="Sm_dom_euk/arc"/>
</dbReference>
<dbReference type="InParanoid" id="A0A1D2VQP5"/>
<dbReference type="SUPFAM" id="SSF50182">
    <property type="entry name" value="Sm-like ribonucleoproteins"/>
    <property type="match status" value="1"/>
</dbReference>
<evidence type="ECO:0000259" key="1">
    <source>
        <dbReference type="Pfam" id="PF01423"/>
    </source>
</evidence>
<dbReference type="OrthoDB" id="368909at2759"/>
<keyword evidence="3" id="KW-1185">Reference proteome</keyword>
<dbReference type="EMBL" id="KV454475">
    <property type="protein sequence ID" value="ODV63885.1"/>
    <property type="molecule type" value="Genomic_DNA"/>
</dbReference>
<feature type="domain" description="Sm" evidence="1">
    <location>
        <begin position="43"/>
        <end position="93"/>
    </location>
</feature>
<dbReference type="AlphaFoldDB" id="A0A1D2VQP5"/>
<organism evidence="2 3">
    <name type="scientific">Ascoidea rubescens DSM 1968</name>
    <dbReference type="NCBI Taxonomy" id="1344418"/>
    <lineage>
        <taxon>Eukaryota</taxon>
        <taxon>Fungi</taxon>
        <taxon>Dikarya</taxon>
        <taxon>Ascomycota</taxon>
        <taxon>Saccharomycotina</taxon>
        <taxon>Saccharomycetes</taxon>
        <taxon>Ascoideaceae</taxon>
        <taxon>Ascoidea</taxon>
    </lineage>
</organism>
<reference evidence="3" key="1">
    <citation type="submission" date="2016-05" db="EMBL/GenBank/DDBJ databases">
        <title>Comparative genomics of biotechnologically important yeasts.</title>
        <authorList>
            <consortium name="DOE Joint Genome Institute"/>
            <person name="Riley R."/>
            <person name="Haridas S."/>
            <person name="Wolfe K.H."/>
            <person name="Lopes M.R."/>
            <person name="Hittinger C.T."/>
            <person name="Goker M."/>
            <person name="Salamov A."/>
            <person name="Wisecaver J."/>
            <person name="Long T.M."/>
            <person name="Aerts A.L."/>
            <person name="Barry K."/>
            <person name="Choi C."/>
            <person name="Clum A."/>
            <person name="Coughlan A.Y."/>
            <person name="Deshpande S."/>
            <person name="Douglass A.P."/>
            <person name="Hanson S.J."/>
            <person name="Klenk H.-P."/>
            <person name="Labutti K."/>
            <person name="Lapidus A."/>
            <person name="Lindquist E."/>
            <person name="Lipzen A."/>
            <person name="Meier-Kolthoff J.P."/>
            <person name="Ohm R.A."/>
            <person name="Otillar R.P."/>
            <person name="Pangilinan J."/>
            <person name="Peng Y."/>
            <person name="Rokas A."/>
            <person name="Rosa C.A."/>
            <person name="Scheuner C."/>
            <person name="Sibirny A.A."/>
            <person name="Slot J.C."/>
            <person name="Stielow J.B."/>
            <person name="Sun H."/>
            <person name="Kurtzman C.P."/>
            <person name="Blackwell M."/>
            <person name="Grigoriev I.V."/>
            <person name="Jeffries T.W."/>
        </authorList>
    </citation>
    <scope>NUCLEOTIDE SEQUENCE [LARGE SCALE GENOMIC DNA]</scope>
    <source>
        <strain evidence="3">DSM 1968</strain>
    </source>
</reference>
<dbReference type="Pfam" id="PF01423">
    <property type="entry name" value="LSM"/>
    <property type="match status" value="1"/>
</dbReference>
<dbReference type="GO" id="GO:0031417">
    <property type="term" value="C:NatC complex"/>
    <property type="evidence" value="ECO:0007669"/>
    <property type="project" value="InterPro"/>
</dbReference>
<sequence>MDGVSVRDFIGSTLRITIDNGAPLINVDASDSTEIDELVNCLRVVEGTLIAIDNDPNILLDEVVEHICNESTNQKTTRSLGLVSIPYQSIARIELSKREYELIKNSQRRTTLFAGLVGKK</sequence>
<proteinExistence type="predicted"/>
<dbReference type="Gene3D" id="2.30.30.100">
    <property type="match status" value="1"/>
</dbReference>
<name>A0A1D2VQP5_9ASCO</name>
<gene>
    <name evidence="2" type="ORF">ASCRUDRAFT_83783</name>
</gene>
<accession>A0A1D2VQP5</accession>
<protein>
    <recommendedName>
        <fullName evidence="1">Sm domain-containing protein</fullName>
    </recommendedName>
</protein>
<evidence type="ECO:0000313" key="3">
    <source>
        <dbReference type="Proteomes" id="UP000095038"/>
    </source>
</evidence>
<dbReference type="InterPro" id="IPR034110">
    <property type="entry name" value="LSMD1_Sm"/>
</dbReference>
<dbReference type="FunCoup" id="A0A1D2VQP5">
    <property type="interactions" value="361"/>
</dbReference>
<dbReference type="GeneID" id="30968491"/>